<comment type="caution">
    <text evidence="1">The sequence shown here is derived from an EMBL/GenBank/DDBJ whole genome shotgun (WGS) entry which is preliminary data.</text>
</comment>
<organism evidence="1 2">
    <name type="scientific">Planobispora longispora</name>
    <dbReference type="NCBI Taxonomy" id="28887"/>
    <lineage>
        <taxon>Bacteria</taxon>
        <taxon>Bacillati</taxon>
        <taxon>Actinomycetota</taxon>
        <taxon>Actinomycetes</taxon>
        <taxon>Streptosporangiales</taxon>
        <taxon>Streptosporangiaceae</taxon>
        <taxon>Planobispora</taxon>
    </lineage>
</organism>
<protein>
    <submittedName>
        <fullName evidence="1">Uncharacterized protein</fullName>
    </submittedName>
</protein>
<gene>
    <name evidence="1" type="ORF">Plo01_72710</name>
</gene>
<evidence type="ECO:0000313" key="1">
    <source>
        <dbReference type="EMBL" id="GIH80842.1"/>
    </source>
</evidence>
<name>A0A8J3RS74_9ACTN</name>
<proteinExistence type="predicted"/>
<accession>A0A8J3RS74</accession>
<keyword evidence="2" id="KW-1185">Reference proteome</keyword>
<dbReference type="AlphaFoldDB" id="A0A8J3RS74"/>
<sequence>MPRLPLIGVSRPTGINSVVRKTNRLAVIAETPSHALKAERGGSSCVVIFLMLQVADLRMDGTADGAGSRGGRPT</sequence>
<dbReference type="EMBL" id="BOOH01000065">
    <property type="protein sequence ID" value="GIH80842.1"/>
    <property type="molecule type" value="Genomic_DNA"/>
</dbReference>
<evidence type="ECO:0000313" key="2">
    <source>
        <dbReference type="Proteomes" id="UP000616724"/>
    </source>
</evidence>
<reference evidence="1 2" key="1">
    <citation type="submission" date="2021-01" db="EMBL/GenBank/DDBJ databases">
        <title>Whole genome shotgun sequence of Planobispora longispora NBRC 13918.</title>
        <authorList>
            <person name="Komaki H."/>
            <person name="Tamura T."/>
        </authorList>
    </citation>
    <scope>NUCLEOTIDE SEQUENCE [LARGE SCALE GENOMIC DNA]</scope>
    <source>
        <strain evidence="1 2">NBRC 13918</strain>
    </source>
</reference>
<dbReference type="Proteomes" id="UP000616724">
    <property type="component" value="Unassembled WGS sequence"/>
</dbReference>